<dbReference type="Proteomes" id="UP000076842">
    <property type="component" value="Unassembled WGS sequence"/>
</dbReference>
<dbReference type="Pfam" id="PF18758">
    <property type="entry name" value="KDZ"/>
    <property type="match status" value="1"/>
</dbReference>
<sequence length="254" mass="29429">RVFLSYDLACMWSPKWRERMTARFPHLLPLWDRVVFVVPKMHEYAHRDKCRYLFSLSWKKGAARVDGEGVERTWAEHNQLGGSTKEMTSAHRRDCLETHFSDWNWKKQRDIGKLIPSLEMSCFKLKSAVSYLCRRMINAKAQSQVSTAYFNELNTTFGNDRVERWKRQQEHVTESNGKLASVYKFPDDAGTQIDLLSVLFPDRRIIVPTQQQVVDRLRDDDTAALTTFAVVSDSVGRVSAVSFIQLGIALQEHQ</sequence>
<dbReference type="InterPro" id="IPR040521">
    <property type="entry name" value="KDZ"/>
</dbReference>
<keyword evidence="2" id="KW-1185">Reference proteome</keyword>
<protein>
    <submittedName>
        <fullName evidence="1">Uncharacterized protein</fullName>
    </submittedName>
</protein>
<evidence type="ECO:0000313" key="2">
    <source>
        <dbReference type="Proteomes" id="UP000076842"/>
    </source>
</evidence>
<accession>A0A165D3Q5</accession>
<evidence type="ECO:0000313" key="1">
    <source>
        <dbReference type="EMBL" id="KZT52004.1"/>
    </source>
</evidence>
<organism evidence="1 2">
    <name type="scientific">Calocera cornea HHB12733</name>
    <dbReference type="NCBI Taxonomy" id="1353952"/>
    <lineage>
        <taxon>Eukaryota</taxon>
        <taxon>Fungi</taxon>
        <taxon>Dikarya</taxon>
        <taxon>Basidiomycota</taxon>
        <taxon>Agaricomycotina</taxon>
        <taxon>Dacrymycetes</taxon>
        <taxon>Dacrymycetales</taxon>
        <taxon>Dacrymycetaceae</taxon>
        <taxon>Calocera</taxon>
    </lineage>
</organism>
<name>A0A165D3Q5_9BASI</name>
<proteinExistence type="predicted"/>
<feature type="non-terminal residue" evidence="1">
    <location>
        <position position="1"/>
    </location>
</feature>
<reference evidence="1 2" key="1">
    <citation type="journal article" date="2016" name="Mol. Biol. Evol.">
        <title>Comparative Genomics of Early-Diverging Mushroom-Forming Fungi Provides Insights into the Origins of Lignocellulose Decay Capabilities.</title>
        <authorList>
            <person name="Nagy L.G."/>
            <person name="Riley R."/>
            <person name="Tritt A."/>
            <person name="Adam C."/>
            <person name="Daum C."/>
            <person name="Floudas D."/>
            <person name="Sun H."/>
            <person name="Yadav J.S."/>
            <person name="Pangilinan J."/>
            <person name="Larsson K.H."/>
            <person name="Matsuura K."/>
            <person name="Barry K."/>
            <person name="Labutti K."/>
            <person name="Kuo R."/>
            <person name="Ohm R.A."/>
            <person name="Bhattacharya S.S."/>
            <person name="Shirouzu T."/>
            <person name="Yoshinaga Y."/>
            <person name="Martin F.M."/>
            <person name="Grigoriev I.V."/>
            <person name="Hibbett D.S."/>
        </authorList>
    </citation>
    <scope>NUCLEOTIDE SEQUENCE [LARGE SCALE GENOMIC DNA]</scope>
    <source>
        <strain evidence="1 2">HHB12733</strain>
    </source>
</reference>
<gene>
    <name evidence="1" type="ORF">CALCODRAFT_442208</name>
</gene>
<dbReference type="InParanoid" id="A0A165D3Q5"/>
<dbReference type="STRING" id="1353952.A0A165D3Q5"/>
<dbReference type="PANTHER" id="PTHR33104">
    <property type="entry name" value="SI:DKEY-29D5.2"/>
    <property type="match status" value="1"/>
</dbReference>
<dbReference type="AlphaFoldDB" id="A0A165D3Q5"/>
<dbReference type="OrthoDB" id="3257768at2759"/>
<dbReference type="EMBL" id="KV424082">
    <property type="protein sequence ID" value="KZT52004.1"/>
    <property type="molecule type" value="Genomic_DNA"/>
</dbReference>
<dbReference type="PANTHER" id="PTHR33104:SF2">
    <property type="entry name" value="CXC3 LIKE CYSTEINE CLUSTER DOMAIN-CONTAINING PROTEIN"/>
    <property type="match status" value="1"/>
</dbReference>